<evidence type="ECO:0000256" key="4">
    <source>
        <dbReference type="ARBA" id="ARBA00022980"/>
    </source>
</evidence>
<dbReference type="Ensembl" id="ENSEBUT00000022616.1">
    <property type="protein sequence ID" value="ENSEBUP00000022040.1"/>
    <property type="gene ID" value="ENSEBUG00000013592.1"/>
</dbReference>
<sequence length="167" mass="19340">MFCPRVMGCNALGSLQKFHVLSSCPSQWLRSMSSTAHTGSVFKWAVPKPRYYPSEEDHKKYGGDPEQPHQLHVVYRIRSALRRPYWEKNMVKTLGLTKKRYPVIHKNTPSVNNRLNTIKHLIEIKPLKLPQGLPTEEELQHCYINSKGELMIHKCLEPIEQKQIGPN</sequence>
<comment type="similarity">
    <text evidence="2">Belongs to the universal ribosomal protein uL30 family.</text>
</comment>
<keyword evidence="5" id="KW-0496">Mitochondrion</keyword>
<comment type="subcellular location">
    <subcellularLocation>
        <location evidence="1">Mitochondrion</location>
    </subcellularLocation>
</comment>
<dbReference type="PANTHER" id="PTHR15892:SF2">
    <property type="entry name" value="LARGE RIBOSOMAL SUBUNIT PROTEIN UL30M"/>
    <property type="match status" value="1"/>
</dbReference>
<evidence type="ECO:0000256" key="3">
    <source>
        <dbReference type="ARBA" id="ARBA00022946"/>
    </source>
</evidence>
<evidence type="ECO:0000313" key="10">
    <source>
        <dbReference type="Ensembl" id="ENSEBUP00000022040.1"/>
    </source>
</evidence>
<dbReference type="GO" id="GO:0006412">
    <property type="term" value="P:translation"/>
    <property type="evidence" value="ECO:0007669"/>
    <property type="project" value="InterPro"/>
</dbReference>
<dbReference type="GO" id="GO:0005743">
    <property type="term" value="C:mitochondrial inner membrane"/>
    <property type="evidence" value="ECO:0007669"/>
    <property type="project" value="UniProtKB-ARBA"/>
</dbReference>
<dbReference type="AlphaFoldDB" id="A0A8C4QZT9"/>
<evidence type="ECO:0000256" key="2">
    <source>
        <dbReference type="ARBA" id="ARBA00007594"/>
    </source>
</evidence>
<evidence type="ECO:0000313" key="11">
    <source>
        <dbReference type="Proteomes" id="UP000694388"/>
    </source>
</evidence>
<dbReference type="CDD" id="cd01658">
    <property type="entry name" value="Ribosomal_L30"/>
    <property type="match status" value="1"/>
</dbReference>
<keyword evidence="6" id="KW-0687">Ribonucleoprotein</keyword>
<evidence type="ECO:0000256" key="6">
    <source>
        <dbReference type="ARBA" id="ARBA00023274"/>
    </source>
</evidence>
<dbReference type="PANTHER" id="PTHR15892">
    <property type="entry name" value="MITOCHONDRIAL RIBOSOMAL PROTEIN L30"/>
    <property type="match status" value="1"/>
</dbReference>
<organism evidence="10 11">
    <name type="scientific">Eptatretus burgeri</name>
    <name type="common">Inshore hagfish</name>
    <dbReference type="NCBI Taxonomy" id="7764"/>
    <lineage>
        <taxon>Eukaryota</taxon>
        <taxon>Metazoa</taxon>
        <taxon>Chordata</taxon>
        <taxon>Craniata</taxon>
        <taxon>Vertebrata</taxon>
        <taxon>Cyclostomata</taxon>
        <taxon>Myxini</taxon>
        <taxon>Myxiniformes</taxon>
        <taxon>Myxinidae</taxon>
        <taxon>Eptatretinae</taxon>
        <taxon>Eptatretus</taxon>
    </lineage>
</organism>
<evidence type="ECO:0000256" key="8">
    <source>
        <dbReference type="ARBA" id="ARBA00035356"/>
    </source>
</evidence>
<evidence type="ECO:0000259" key="9">
    <source>
        <dbReference type="Pfam" id="PF00327"/>
    </source>
</evidence>
<dbReference type="Proteomes" id="UP000694388">
    <property type="component" value="Unplaced"/>
</dbReference>
<dbReference type="InterPro" id="IPR016082">
    <property type="entry name" value="Ribosomal_uL30_ferredoxin-like"/>
</dbReference>
<feature type="domain" description="Large ribosomal subunit protein uL30-like ferredoxin-like fold" evidence="9">
    <location>
        <begin position="74"/>
        <end position="122"/>
    </location>
</feature>
<protein>
    <recommendedName>
        <fullName evidence="7">Large ribosomal subunit protein uL30m</fullName>
    </recommendedName>
    <alternativeName>
        <fullName evidence="8">39S ribosomal protein L30, mitochondrial</fullName>
    </alternativeName>
</protein>
<dbReference type="Pfam" id="PF00327">
    <property type="entry name" value="Ribosomal_L30"/>
    <property type="match status" value="1"/>
</dbReference>
<evidence type="ECO:0000256" key="1">
    <source>
        <dbReference type="ARBA" id="ARBA00004173"/>
    </source>
</evidence>
<dbReference type="GeneTree" id="ENSGT00940000163829"/>
<dbReference type="InterPro" id="IPR005996">
    <property type="entry name" value="Ribosomal_uL30_bac-type"/>
</dbReference>
<evidence type="ECO:0000256" key="7">
    <source>
        <dbReference type="ARBA" id="ARBA00035281"/>
    </source>
</evidence>
<evidence type="ECO:0000256" key="5">
    <source>
        <dbReference type="ARBA" id="ARBA00023128"/>
    </source>
</evidence>
<keyword evidence="11" id="KW-1185">Reference proteome</keyword>
<dbReference type="GO" id="GO:0003735">
    <property type="term" value="F:structural constituent of ribosome"/>
    <property type="evidence" value="ECO:0007669"/>
    <property type="project" value="InterPro"/>
</dbReference>
<keyword evidence="3" id="KW-0809">Transit peptide</keyword>
<keyword evidence="4" id="KW-0689">Ribosomal protein</keyword>
<dbReference type="SUPFAM" id="SSF55129">
    <property type="entry name" value="Ribosomal protein L30p/L7e"/>
    <property type="match status" value="1"/>
</dbReference>
<dbReference type="Gene3D" id="3.30.1390.20">
    <property type="entry name" value="Ribosomal protein L30, ferredoxin-like fold domain"/>
    <property type="match status" value="1"/>
</dbReference>
<dbReference type="InterPro" id="IPR036919">
    <property type="entry name" value="Ribo_uL30_ferredoxin-like_sf"/>
</dbReference>
<proteinExistence type="inferred from homology"/>
<name>A0A8C4QZT9_EPTBU</name>
<dbReference type="FunFam" id="3.30.1390.20:FF:000005">
    <property type="entry name" value="39S ribosomal protein L30, mitochondrial"/>
    <property type="match status" value="1"/>
</dbReference>
<dbReference type="GO" id="GO:0015934">
    <property type="term" value="C:large ribosomal subunit"/>
    <property type="evidence" value="ECO:0007669"/>
    <property type="project" value="InterPro"/>
</dbReference>
<accession>A0A8C4QZT9</accession>
<reference evidence="10" key="2">
    <citation type="submission" date="2025-09" db="UniProtKB">
        <authorList>
            <consortium name="Ensembl"/>
        </authorList>
    </citation>
    <scope>IDENTIFICATION</scope>
</reference>
<reference evidence="10" key="1">
    <citation type="submission" date="2025-08" db="UniProtKB">
        <authorList>
            <consortium name="Ensembl"/>
        </authorList>
    </citation>
    <scope>IDENTIFICATION</scope>
</reference>